<evidence type="ECO:0000313" key="1">
    <source>
        <dbReference type="EMBL" id="GAA4769163.1"/>
    </source>
</evidence>
<dbReference type="EMBL" id="BAABIP010000017">
    <property type="protein sequence ID" value="GAA4769163.1"/>
    <property type="molecule type" value="Genomic_DNA"/>
</dbReference>
<dbReference type="InterPro" id="IPR011990">
    <property type="entry name" value="TPR-like_helical_dom_sf"/>
</dbReference>
<dbReference type="NCBIfam" id="NF047558">
    <property type="entry name" value="TPR_END_plus"/>
    <property type="match status" value="1"/>
</dbReference>
<sequence length="330" mass="38099">MSPKNRTNKENMRKITFLALFTTIFTCYGQNYEDLIKKADSSYNAKNYKLATNFFDKAIKEKPESKKNFYNAACAASLANDKKKSTKWLEIAINNGFDNLHHINTDTDLDNIRNEKKFKNIISELKKKTEIIEANYDKPLQKELLDIFKEDQDIRNQYVSAQKKYGYQGKEMDSLGKIMLLKDSLNLIKIVKILDEKGWVGKDKVGQQANQTLFLVIQHSDLQVQKKYLPMMREAVKKGNANSSSLALLEDRVAIREGRKQIYGSQIGTNPTTKEQYVLPLEDPDNVDKRRSEVGLGAIAEYVAYWNITWNVEQYKKDLPEIEKLSKSQK</sequence>
<organism evidence="1 2">
    <name type="scientific">Flavobacterium hankyongi</name>
    <dbReference type="NCBI Taxonomy" id="1176532"/>
    <lineage>
        <taxon>Bacteria</taxon>
        <taxon>Pseudomonadati</taxon>
        <taxon>Bacteroidota</taxon>
        <taxon>Flavobacteriia</taxon>
        <taxon>Flavobacteriales</taxon>
        <taxon>Flavobacteriaceae</taxon>
        <taxon>Flavobacterium</taxon>
    </lineage>
</organism>
<dbReference type="Pfam" id="PF20329">
    <property type="entry name" value="DUF6624"/>
    <property type="match status" value="1"/>
</dbReference>
<evidence type="ECO:0000313" key="2">
    <source>
        <dbReference type="Proteomes" id="UP001500141"/>
    </source>
</evidence>
<protein>
    <recommendedName>
        <fullName evidence="3">Tetratricopeptide repeat protein</fullName>
    </recommendedName>
</protein>
<reference evidence="2" key="1">
    <citation type="journal article" date="2019" name="Int. J. Syst. Evol. Microbiol.">
        <title>The Global Catalogue of Microorganisms (GCM) 10K type strain sequencing project: providing services to taxonomists for standard genome sequencing and annotation.</title>
        <authorList>
            <consortium name="The Broad Institute Genomics Platform"/>
            <consortium name="The Broad Institute Genome Sequencing Center for Infectious Disease"/>
            <person name="Wu L."/>
            <person name="Ma J."/>
        </authorList>
    </citation>
    <scope>NUCLEOTIDE SEQUENCE [LARGE SCALE GENOMIC DNA]</scope>
    <source>
        <strain evidence="2">JCM 18198</strain>
    </source>
</reference>
<dbReference type="SUPFAM" id="SSF48452">
    <property type="entry name" value="TPR-like"/>
    <property type="match status" value="1"/>
</dbReference>
<dbReference type="Gene3D" id="1.25.40.10">
    <property type="entry name" value="Tetratricopeptide repeat domain"/>
    <property type="match status" value="1"/>
</dbReference>
<proteinExistence type="predicted"/>
<gene>
    <name evidence="1" type="ORF">GCM10023230_18850</name>
</gene>
<dbReference type="InterPro" id="IPR046732">
    <property type="entry name" value="DUF6624"/>
</dbReference>
<name>A0ABP8ZY95_9FLAO</name>
<keyword evidence="2" id="KW-1185">Reference proteome</keyword>
<evidence type="ECO:0008006" key="3">
    <source>
        <dbReference type="Google" id="ProtNLM"/>
    </source>
</evidence>
<dbReference type="Proteomes" id="UP001500141">
    <property type="component" value="Unassembled WGS sequence"/>
</dbReference>
<comment type="caution">
    <text evidence="1">The sequence shown here is derived from an EMBL/GenBank/DDBJ whole genome shotgun (WGS) entry which is preliminary data.</text>
</comment>
<accession>A0ABP8ZY95</accession>